<dbReference type="InterPro" id="IPR029058">
    <property type="entry name" value="AB_hydrolase_fold"/>
</dbReference>
<protein>
    <recommendedName>
        <fullName evidence="2">DUF676 domain-containing protein</fullName>
    </recommendedName>
</protein>
<evidence type="ECO:0000313" key="3">
    <source>
        <dbReference type="EMBL" id="KAG2445746.1"/>
    </source>
</evidence>
<evidence type="ECO:0000256" key="1">
    <source>
        <dbReference type="SAM" id="MobiDB-lite"/>
    </source>
</evidence>
<dbReference type="SUPFAM" id="SSF53474">
    <property type="entry name" value="alpha/beta-Hydrolases"/>
    <property type="match status" value="1"/>
</dbReference>
<feature type="region of interest" description="Disordered" evidence="1">
    <location>
        <begin position="256"/>
        <end position="332"/>
    </location>
</feature>
<keyword evidence="4" id="KW-1185">Reference proteome</keyword>
<sequence length="496" mass="50342">MSATVTAAASALPPDHLLVLVHGLADTKSAWDRCVVELRNMPNAGRYVFLQSAVNARWRTHHGVDVCGSRLADEIRGLLATQPGLRYISMIGHSMGGMIARYAAGLLYRPADGTIAGLAPRHFISLASPHLGLTVDAGPAQVPFVAWAGGLPLLGGALQRGLQAIGHTVAARLFSGTGRHFLALDGGPGELPLLMRMALDEPDKGCYFFSALRAFRSRACYGNVGRDHWVSWPNATVRDTPQLPRLDPLLVRRGRGVVHDDPPEAAWSSSAGSGGSGGGTALGCGGETGSAGGSGGGGDGNQGEAGATGGSSRTAAEAGSGRAHAVPEQATGAAAAAAATAAKAESEQKQLEGGGEADGVAAVPAGSVASRTRVAMPTAEAGAKAAAGQAAAAATTSGTAQAAADAEDVALEEALTAAPESPGQVVSFALGRLQQMPWRRVDVSFAGARMGTAHNNIQATRWTNTVGAGVLRHLREHLEAMELHVAASAEPVACVT</sequence>
<dbReference type="AlphaFoldDB" id="A0A836B2G4"/>
<feature type="compositionally biased region" description="Gly residues" evidence="1">
    <location>
        <begin position="272"/>
        <end position="309"/>
    </location>
</feature>
<dbReference type="OrthoDB" id="273452at2759"/>
<organism evidence="3 4">
    <name type="scientific">Chlamydomonas incerta</name>
    <dbReference type="NCBI Taxonomy" id="51695"/>
    <lineage>
        <taxon>Eukaryota</taxon>
        <taxon>Viridiplantae</taxon>
        <taxon>Chlorophyta</taxon>
        <taxon>core chlorophytes</taxon>
        <taxon>Chlorophyceae</taxon>
        <taxon>CS clade</taxon>
        <taxon>Chlamydomonadales</taxon>
        <taxon>Chlamydomonadaceae</taxon>
        <taxon>Chlamydomonas</taxon>
    </lineage>
</organism>
<comment type="caution">
    <text evidence="3">The sequence shown here is derived from an EMBL/GenBank/DDBJ whole genome shotgun (WGS) entry which is preliminary data.</text>
</comment>
<dbReference type="PANTHER" id="PTHR12482">
    <property type="entry name" value="LIPASE ROG1-RELATED-RELATED"/>
    <property type="match status" value="1"/>
</dbReference>
<feature type="domain" description="DUF676" evidence="2">
    <location>
        <begin position="14"/>
        <end position="230"/>
    </location>
</feature>
<evidence type="ECO:0000259" key="2">
    <source>
        <dbReference type="Pfam" id="PF05057"/>
    </source>
</evidence>
<accession>A0A836B2G4</accession>
<dbReference type="Gene3D" id="3.40.50.1820">
    <property type="entry name" value="alpha/beta hydrolase"/>
    <property type="match status" value="1"/>
</dbReference>
<dbReference type="EMBL" id="JAEHOC010000001">
    <property type="protein sequence ID" value="KAG2445746.1"/>
    <property type="molecule type" value="Genomic_DNA"/>
</dbReference>
<dbReference type="Proteomes" id="UP000650467">
    <property type="component" value="Unassembled WGS sequence"/>
</dbReference>
<reference evidence="3" key="1">
    <citation type="journal article" date="2020" name="bioRxiv">
        <title>Comparative genomics of Chlamydomonas.</title>
        <authorList>
            <person name="Craig R.J."/>
            <person name="Hasan A.R."/>
            <person name="Ness R.W."/>
            <person name="Keightley P.D."/>
        </authorList>
    </citation>
    <scope>NUCLEOTIDE SEQUENCE</scope>
    <source>
        <strain evidence="3">SAG 7.73</strain>
    </source>
</reference>
<gene>
    <name evidence="3" type="ORF">HXX76_000352</name>
</gene>
<evidence type="ECO:0000313" key="4">
    <source>
        <dbReference type="Proteomes" id="UP000650467"/>
    </source>
</evidence>
<feature type="compositionally biased region" description="Low complexity" evidence="1">
    <location>
        <begin position="310"/>
        <end position="323"/>
    </location>
</feature>
<dbReference type="InterPro" id="IPR044294">
    <property type="entry name" value="Lipase-like"/>
</dbReference>
<name>A0A836B2G4_CHLIN</name>
<dbReference type="InterPro" id="IPR007751">
    <property type="entry name" value="DUF676_lipase-like"/>
</dbReference>
<dbReference type="Pfam" id="PF05057">
    <property type="entry name" value="DUF676"/>
    <property type="match status" value="1"/>
</dbReference>
<dbReference type="PANTHER" id="PTHR12482:SF11">
    <property type="entry name" value="LIPASE YOR059C ISOFORM X1"/>
    <property type="match status" value="1"/>
</dbReference>
<proteinExistence type="predicted"/>